<evidence type="ECO:0000313" key="9">
    <source>
        <dbReference type="Proteomes" id="UP000594263"/>
    </source>
</evidence>
<protein>
    <submittedName>
        <fullName evidence="8">Uncharacterized protein</fullName>
    </submittedName>
</protein>
<evidence type="ECO:0000256" key="1">
    <source>
        <dbReference type="ARBA" id="ARBA00004123"/>
    </source>
</evidence>
<dbReference type="EnsemblPlants" id="Kaladp0048s0881.1.v1.1">
    <property type="protein sequence ID" value="Kaladp0048s0881.1.v1.1"/>
    <property type="gene ID" value="Kaladp0048s0881.v1.1"/>
</dbReference>
<name>A0A7N0ZXJ4_KALFE</name>
<feature type="domain" description="Myb-like" evidence="6">
    <location>
        <begin position="147"/>
        <end position="198"/>
    </location>
</feature>
<dbReference type="CDD" id="cd00167">
    <property type="entry name" value="SANT"/>
    <property type="match status" value="2"/>
</dbReference>
<dbReference type="Gene3D" id="1.10.10.60">
    <property type="entry name" value="Homeodomain-like"/>
    <property type="match status" value="2"/>
</dbReference>
<dbReference type="PANTHER" id="PTHR45614:SF285">
    <property type="entry name" value="TRANSCRIPTION FACTOR MYB98"/>
    <property type="match status" value="1"/>
</dbReference>
<dbReference type="AlphaFoldDB" id="A0A7N0ZXJ4"/>
<dbReference type="InterPro" id="IPR001005">
    <property type="entry name" value="SANT/Myb"/>
</dbReference>
<feature type="domain" description="HTH myb-type" evidence="7">
    <location>
        <begin position="203"/>
        <end position="253"/>
    </location>
</feature>
<keyword evidence="4" id="KW-0539">Nucleus</keyword>
<accession>A0A7N0ZXJ4</accession>
<keyword evidence="3" id="KW-0238">DNA-binding</keyword>
<proteinExistence type="predicted"/>
<sequence>MFVSDTLSKLPTADGFPFEAVLPLPDNNFLDDNHQPNHQNFNTWASVDKSFGLYQVSYLDPFDPYALESHQTGLSCEMLDRPANKFYYDYIEDIKPLNYVVPDEFSCVTTNVDFTRYSADSNTAQESMIRVTSSVSSARKGPCKGKQSNVIKGQWTHEEDRLLVQLVDRYGIRKWSIIAQLLPGRIGKQCRERWHNHLRPNIKKDAWTREEDKILIEAHEELGNKWAEIANRLPGRTENSIKNHWNATKRKEYAKRKRRIKNPKPSSLLQEYIKSLKLGNNSSLTGKQAGRRSRKSSTNRRTTETENVLPPSGQEQQVLVSVCDEFCPSDRLVPDYNDFGDVLPDFDFDGSLFEESNIESLLEDMDIVVDCARDDNEQVEEVAEKALVGMGYLAKCPVQMDVDLVGKMMTQPHN</sequence>
<evidence type="ECO:0000256" key="5">
    <source>
        <dbReference type="SAM" id="MobiDB-lite"/>
    </source>
</evidence>
<dbReference type="InterPro" id="IPR050560">
    <property type="entry name" value="MYB_TF"/>
</dbReference>
<feature type="compositionally biased region" description="Basic residues" evidence="5">
    <location>
        <begin position="289"/>
        <end position="298"/>
    </location>
</feature>
<evidence type="ECO:0000313" key="8">
    <source>
        <dbReference type="EnsemblPlants" id="Kaladp0048s0881.1.v1.1"/>
    </source>
</evidence>
<feature type="region of interest" description="Disordered" evidence="5">
    <location>
        <begin position="280"/>
        <end position="311"/>
    </location>
</feature>
<dbReference type="PROSITE" id="PS51294">
    <property type="entry name" value="HTH_MYB"/>
    <property type="match status" value="2"/>
</dbReference>
<evidence type="ECO:0000259" key="6">
    <source>
        <dbReference type="PROSITE" id="PS50090"/>
    </source>
</evidence>
<evidence type="ECO:0000256" key="4">
    <source>
        <dbReference type="ARBA" id="ARBA00023242"/>
    </source>
</evidence>
<evidence type="ECO:0000259" key="7">
    <source>
        <dbReference type="PROSITE" id="PS51294"/>
    </source>
</evidence>
<comment type="subcellular location">
    <subcellularLocation>
        <location evidence="1">Nucleus</location>
    </subcellularLocation>
</comment>
<evidence type="ECO:0000256" key="3">
    <source>
        <dbReference type="ARBA" id="ARBA00023125"/>
    </source>
</evidence>
<keyword evidence="2" id="KW-0677">Repeat</keyword>
<dbReference type="Pfam" id="PF13921">
    <property type="entry name" value="Myb_DNA-bind_6"/>
    <property type="match status" value="1"/>
</dbReference>
<dbReference type="GO" id="GO:0000981">
    <property type="term" value="F:DNA-binding transcription factor activity, RNA polymerase II-specific"/>
    <property type="evidence" value="ECO:0007669"/>
    <property type="project" value="TreeGrafter"/>
</dbReference>
<dbReference type="SUPFAM" id="SSF46689">
    <property type="entry name" value="Homeodomain-like"/>
    <property type="match status" value="1"/>
</dbReference>
<dbReference type="GO" id="GO:0000978">
    <property type="term" value="F:RNA polymerase II cis-regulatory region sequence-specific DNA binding"/>
    <property type="evidence" value="ECO:0007669"/>
    <property type="project" value="TreeGrafter"/>
</dbReference>
<dbReference type="PROSITE" id="PS50090">
    <property type="entry name" value="MYB_LIKE"/>
    <property type="match status" value="2"/>
</dbReference>
<dbReference type="GO" id="GO:0005634">
    <property type="term" value="C:nucleus"/>
    <property type="evidence" value="ECO:0007669"/>
    <property type="project" value="UniProtKB-SubCell"/>
</dbReference>
<dbReference type="InterPro" id="IPR009057">
    <property type="entry name" value="Homeodomain-like_sf"/>
</dbReference>
<dbReference type="InterPro" id="IPR017930">
    <property type="entry name" value="Myb_dom"/>
</dbReference>
<dbReference type="FunFam" id="1.10.10.60:FF:000010">
    <property type="entry name" value="Transcriptional activator Myb isoform A"/>
    <property type="match status" value="1"/>
</dbReference>
<organism evidence="8 9">
    <name type="scientific">Kalanchoe fedtschenkoi</name>
    <name type="common">Lavender scallops</name>
    <name type="synonym">South American air plant</name>
    <dbReference type="NCBI Taxonomy" id="63787"/>
    <lineage>
        <taxon>Eukaryota</taxon>
        <taxon>Viridiplantae</taxon>
        <taxon>Streptophyta</taxon>
        <taxon>Embryophyta</taxon>
        <taxon>Tracheophyta</taxon>
        <taxon>Spermatophyta</taxon>
        <taxon>Magnoliopsida</taxon>
        <taxon>eudicotyledons</taxon>
        <taxon>Gunneridae</taxon>
        <taxon>Pentapetalae</taxon>
        <taxon>Saxifragales</taxon>
        <taxon>Crassulaceae</taxon>
        <taxon>Kalanchoe</taxon>
    </lineage>
</organism>
<dbReference type="SMART" id="SM00717">
    <property type="entry name" value="SANT"/>
    <property type="match status" value="2"/>
</dbReference>
<feature type="domain" description="HTH myb-type" evidence="7">
    <location>
        <begin position="147"/>
        <end position="202"/>
    </location>
</feature>
<dbReference type="Gramene" id="Kaladp0048s0881.1.v1.1">
    <property type="protein sequence ID" value="Kaladp0048s0881.1.v1.1"/>
    <property type="gene ID" value="Kaladp0048s0881.v1.1"/>
</dbReference>
<feature type="domain" description="Myb-like" evidence="6">
    <location>
        <begin position="199"/>
        <end position="249"/>
    </location>
</feature>
<dbReference type="Proteomes" id="UP000594263">
    <property type="component" value="Unplaced"/>
</dbReference>
<evidence type="ECO:0000256" key="2">
    <source>
        <dbReference type="ARBA" id="ARBA00022737"/>
    </source>
</evidence>
<dbReference type="PANTHER" id="PTHR45614">
    <property type="entry name" value="MYB PROTEIN-RELATED"/>
    <property type="match status" value="1"/>
</dbReference>
<keyword evidence="9" id="KW-1185">Reference proteome</keyword>
<reference evidence="8" key="1">
    <citation type="submission" date="2021-01" db="UniProtKB">
        <authorList>
            <consortium name="EnsemblPlants"/>
        </authorList>
    </citation>
    <scope>IDENTIFICATION</scope>
</reference>